<feature type="region of interest" description="Disordered" evidence="1">
    <location>
        <begin position="1"/>
        <end position="38"/>
    </location>
</feature>
<evidence type="ECO:0000313" key="2">
    <source>
        <dbReference type="EMBL" id="KAH3853479.1"/>
    </source>
</evidence>
<dbReference type="EMBL" id="JAIWYP010000003">
    <property type="protein sequence ID" value="KAH3853479.1"/>
    <property type="molecule type" value="Genomic_DNA"/>
</dbReference>
<comment type="caution">
    <text evidence="2">The sequence shown here is derived from an EMBL/GenBank/DDBJ whole genome shotgun (WGS) entry which is preliminary data.</text>
</comment>
<feature type="compositionally biased region" description="Polar residues" evidence="1">
    <location>
        <begin position="1"/>
        <end position="36"/>
    </location>
</feature>
<sequence>MGSIPLDSQLSRATNTIRKTTSTNGHMASKPSQNLDRNGKFNISICAKTTLHCASQNTSDRLLRRSELEPCHYV</sequence>
<gene>
    <name evidence="2" type="ORF">DPMN_096004</name>
</gene>
<name>A0A9D4L8Y8_DREPO</name>
<dbReference type="Proteomes" id="UP000828390">
    <property type="component" value="Unassembled WGS sequence"/>
</dbReference>
<dbReference type="AlphaFoldDB" id="A0A9D4L8Y8"/>
<proteinExistence type="predicted"/>
<protein>
    <submittedName>
        <fullName evidence="2">Uncharacterized protein</fullName>
    </submittedName>
</protein>
<reference evidence="2" key="2">
    <citation type="submission" date="2020-11" db="EMBL/GenBank/DDBJ databases">
        <authorList>
            <person name="McCartney M.A."/>
            <person name="Auch B."/>
            <person name="Kono T."/>
            <person name="Mallez S."/>
            <person name="Becker A."/>
            <person name="Gohl D.M."/>
            <person name="Silverstein K.A.T."/>
            <person name="Koren S."/>
            <person name="Bechman K.B."/>
            <person name="Herman A."/>
            <person name="Abrahante J.E."/>
            <person name="Garbe J."/>
        </authorList>
    </citation>
    <scope>NUCLEOTIDE SEQUENCE</scope>
    <source>
        <strain evidence="2">Duluth1</strain>
        <tissue evidence="2">Whole animal</tissue>
    </source>
</reference>
<keyword evidence="3" id="KW-1185">Reference proteome</keyword>
<organism evidence="2 3">
    <name type="scientific">Dreissena polymorpha</name>
    <name type="common">Zebra mussel</name>
    <name type="synonym">Mytilus polymorpha</name>
    <dbReference type="NCBI Taxonomy" id="45954"/>
    <lineage>
        <taxon>Eukaryota</taxon>
        <taxon>Metazoa</taxon>
        <taxon>Spiralia</taxon>
        <taxon>Lophotrochozoa</taxon>
        <taxon>Mollusca</taxon>
        <taxon>Bivalvia</taxon>
        <taxon>Autobranchia</taxon>
        <taxon>Heteroconchia</taxon>
        <taxon>Euheterodonta</taxon>
        <taxon>Imparidentia</taxon>
        <taxon>Neoheterodontei</taxon>
        <taxon>Myida</taxon>
        <taxon>Dreissenoidea</taxon>
        <taxon>Dreissenidae</taxon>
        <taxon>Dreissena</taxon>
    </lineage>
</organism>
<evidence type="ECO:0000256" key="1">
    <source>
        <dbReference type="SAM" id="MobiDB-lite"/>
    </source>
</evidence>
<accession>A0A9D4L8Y8</accession>
<evidence type="ECO:0000313" key="3">
    <source>
        <dbReference type="Proteomes" id="UP000828390"/>
    </source>
</evidence>
<reference evidence="2" key="1">
    <citation type="journal article" date="2019" name="bioRxiv">
        <title>The Genome of the Zebra Mussel, Dreissena polymorpha: A Resource for Invasive Species Research.</title>
        <authorList>
            <person name="McCartney M.A."/>
            <person name="Auch B."/>
            <person name="Kono T."/>
            <person name="Mallez S."/>
            <person name="Zhang Y."/>
            <person name="Obille A."/>
            <person name="Becker A."/>
            <person name="Abrahante J.E."/>
            <person name="Garbe J."/>
            <person name="Badalamenti J.P."/>
            <person name="Herman A."/>
            <person name="Mangelson H."/>
            <person name="Liachko I."/>
            <person name="Sullivan S."/>
            <person name="Sone E.D."/>
            <person name="Koren S."/>
            <person name="Silverstein K.A.T."/>
            <person name="Beckman K.B."/>
            <person name="Gohl D.M."/>
        </authorList>
    </citation>
    <scope>NUCLEOTIDE SEQUENCE</scope>
    <source>
        <strain evidence="2">Duluth1</strain>
        <tissue evidence="2">Whole animal</tissue>
    </source>
</reference>